<evidence type="ECO:0000313" key="3">
    <source>
        <dbReference type="Proteomes" id="UP000182178"/>
    </source>
</evidence>
<evidence type="ECO:0000313" key="2">
    <source>
        <dbReference type="EMBL" id="CUA87675.1"/>
    </source>
</evidence>
<accession>A0ABM9U3P7</accession>
<keyword evidence="2" id="KW-0378">Hydrolase</keyword>
<dbReference type="InterPro" id="IPR000036">
    <property type="entry name" value="Peptidase_A26_omptin"/>
</dbReference>
<reference evidence="2 3" key="1">
    <citation type="submission" date="2015-08" db="EMBL/GenBank/DDBJ databases">
        <authorList>
            <person name="Varghese N."/>
        </authorList>
    </citation>
    <scope>NUCLEOTIDE SEQUENCE [LARGE SCALE GENOMIC DNA]</scope>
    <source>
        <strain evidence="2 3">DSM 18167</strain>
    </source>
</reference>
<dbReference type="PRINTS" id="PR00482">
    <property type="entry name" value="OMPTIN"/>
</dbReference>
<dbReference type="PIRSF" id="PIRSF001522">
    <property type="entry name" value="Peptidase_A26"/>
    <property type="match status" value="1"/>
</dbReference>
<feature type="signal peptide" evidence="1">
    <location>
        <begin position="1"/>
        <end position="38"/>
    </location>
</feature>
<dbReference type="GO" id="GO:0008233">
    <property type="term" value="F:peptidase activity"/>
    <property type="evidence" value="ECO:0007669"/>
    <property type="project" value="UniProtKB-KW"/>
</dbReference>
<dbReference type="Pfam" id="PF01278">
    <property type="entry name" value="Omptin"/>
    <property type="match status" value="1"/>
</dbReference>
<dbReference type="Proteomes" id="UP000182178">
    <property type="component" value="Unassembled WGS sequence"/>
</dbReference>
<evidence type="ECO:0000256" key="1">
    <source>
        <dbReference type="SAM" id="SignalP"/>
    </source>
</evidence>
<sequence length="339" mass="36310">MDWGYRGQTLNHSRVNRSAAVAGTVAFCVLLAPSTGLAADVATRAAPVAAGGPGSGISAEVFGGYLTGTAGEYVYNVPGDGGKISQLNWQIDNAAIVGARIAFQPRDWLTLRASGWSAVASDNAMDDFDWLAGYQGFDSWTHWSHSSRTSLALAYQLDLGGAVRIHAEGPLEINALAGYRFMTFKMNDRGGHYIYSENGFRNQAGVFPDGLGIAYQQWWHTPYIGLGGSYTSGPVKIIAEFITSPLVMGRDKDHHNMRDIVFKETFSPSWMVGATLGIEYAVTDMLALTGRAEYQNYFEAKGSTLMIDGDDGVVTKIPKPGAGAGMDTLILSVGLKASL</sequence>
<keyword evidence="1" id="KW-0732">Signal</keyword>
<proteinExistence type="predicted"/>
<dbReference type="SUPFAM" id="SSF69917">
    <property type="entry name" value="OMPT-like"/>
    <property type="match status" value="1"/>
</dbReference>
<dbReference type="GO" id="GO:0006508">
    <property type="term" value="P:proteolysis"/>
    <property type="evidence" value="ECO:0007669"/>
    <property type="project" value="UniProtKB-KW"/>
</dbReference>
<dbReference type="InterPro" id="IPR020080">
    <property type="entry name" value="OM_adhesin/peptidase_omptin"/>
</dbReference>
<gene>
    <name evidence="2" type="ORF">Ga0061061_103467</name>
</gene>
<name>A0ABM9U3P7_9HYPH</name>
<feature type="chain" id="PRO_5046727645" evidence="1">
    <location>
        <begin position="39"/>
        <end position="339"/>
    </location>
</feature>
<keyword evidence="3" id="KW-1185">Reference proteome</keyword>
<comment type="caution">
    <text evidence="2">The sequence shown here is derived from an EMBL/GenBank/DDBJ whole genome shotgun (WGS) entry which is preliminary data.</text>
</comment>
<protein>
    <submittedName>
        <fullName evidence="2">Outer membrane protease</fullName>
    </submittedName>
</protein>
<keyword evidence="2" id="KW-0645">Protease</keyword>
<dbReference type="Gene3D" id="2.40.128.90">
    <property type="entry name" value="OMPT-like"/>
    <property type="match status" value="1"/>
</dbReference>
<organism evidence="2 3">
    <name type="scientific">Chelatococcus sambhunathii</name>
    <dbReference type="NCBI Taxonomy" id="363953"/>
    <lineage>
        <taxon>Bacteria</taxon>
        <taxon>Pseudomonadati</taxon>
        <taxon>Pseudomonadota</taxon>
        <taxon>Alphaproteobacteria</taxon>
        <taxon>Hyphomicrobiales</taxon>
        <taxon>Chelatococcaceae</taxon>
        <taxon>Chelatococcus</taxon>
    </lineage>
</organism>
<dbReference type="EMBL" id="CYHC01000003">
    <property type="protein sequence ID" value="CUA87675.1"/>
    <property type="molecule type" value="Genomic_DNA"/>
</dbReference>
<dbReference type="InterPro" id="IPR053724">
    <property type="entry name" value="OMP_A26_sf"/>
</dbReference>